<dbReference type="InterPro" id="IPR046346">
    <property type="entry name" value="Aminoacid_DH-like_N_sf"/>
</dbReference>
<keyword evidence="3" id="KW-0521">NADP</keyword>
<dbReference type="EMBL" id="CABM01000008">
    <property type="protein sequence ID" value="CBH95682.1"/>
    <property type="molecule type" value="Genomic_DNA"/>
</dbReference>
<dbReference type="AlphaFoldDB" id="E6PL81"/>
<dbReference type="InterPro" id="IPR036291">
    <property type="entry name" value="NAD(P)-bd_dom_sf"/>
</dbReference>
<dbReference type="SUPFAM" id="SSF53223">
    <property type="entry name" value="Aminoacid dehydrogenase-like, N-terminal domain"/>
    <property type="match status" value="1"/>
</dbReference>
<dbReference type="InterPro" id="IPR013708">
    <property type="entry name" value="Shikimate_DH-bd_N"/>
</dbReference>
<evidence type="ECO:0000259" key="8">
    <source>
        <dbReference type="Pfam" id="PF18317"/>
    </source>
</evidence>
<reference evidence="9" key="1">
    <citation type="submission" date="2009-10" db="EMBL/GenBank/DDBJ databases">
        <title>Diversity of trophic interactions inside an arsenic-rich microbial ecosystem.</title>
        <authorList>
            <person name="Bertin P.N."/>
            <person name="Heinrich-Salmeron A."/>
            <person name="Pelletier E."/>
            <person name="Goulhen-Chollet F."/>
            <person name="Arsene-Ploetze F."/>
            <person name="Gallien S."/>
            <person name="Calteau A."/>
            <person name="Vallenet D."/>
            <person name="Casiot C."/>
            <person name="Chane-Woon-Ming B."/>
            <person name="Giloteaux L."/>
            <person name="Barakat M."/>
            <person name="Bonnefoy V."/>
            <person name="Bruneel O."/>
            <person name="Chandler M."/>
            <person name="Cleiss J."/>
            <person name="Duran R."/>
            <person name="Elbaz-Poulichet F."/>
            <person name="Fonknechten N."/>
            <person name="Lauga B."/>
            <person name="Mornico D."/>
            <person name="Ortet P."/>
            <person name="Schaeffer C."/>
            <person name="Siguier P."/>
            <person name="Alexander Thil Smith A."/>
            <person name="Van Dorsselaer A."/>
            <person name="Weissenbach J."/>
            <person name="Medigue C."/>
            <person name="Le Paslier D."/>
        </authorList>
    </citation>
    <scope>NUCLEOTIDE SEQUENCE</scope>
</reference>
<dbReference type="GO" id="GO:0019632">
    <property type="term" value="P:shikimate metabolic process"/>
    <property type="evidence" value="ECO:0007669"/>
    <property type="project" value="InterPro"/>
</dbReference>
<dbReference type="Pfam" id="PF18317">
    <property type="entry name" value="SDH_C"/>
    <property type="match status" value="1"/>
</dbReference>
<dbReference type="SUPFAM" id="SSF51735">
    <property type="entry name" value="NAD(P)-binding Rossmann-fold domains"/>
    <property type="match status" value="1"/>
</dbReference>
<dbReference type="Pfam" id="PF08501">
    <property type="entry name" value="Shikimate_dh_N"/>
    <property type="match status" value="1"/>
</dbReference>
<evidence type="ECO:0000256" key="2">
    <source>
        <dbReference type="ARBA" id="ARBA00022605"/>
    </source>
</evidence>
<gene>
    <name evidence="9" type="primary">aroE</name>
    <name evidence="9" type="ORF">CARN2_1946</name>
</gene>
<evidence type="ECO:0000259" key="6">
    <source>
        <dbReference type="Pfam" id="PF01488"/>
    </source>
</evidence>
<dbReference type="GO" id="GO:0005829">
    <property type="term" value="C:cytosol"/>
    <property type="evidence" value="ECO:0007669"/>
    <property type="project" value="TreeGrafter"/>
</dbReference>
<dbReference type="PANTHER" id="PTHR21089">
    <property type="entry name" value="SHIKIMATE DEHYDROGENASE"/>
    <property type="match status" value="1"/>
</dbReference>
<dbReference type="GO" id="GO:0009423">
    <property type="term" value="P:chorismate biosynthetic process"/>
    <property type="evidence" value="ECO:0007669"/>
    <property type="project" value="UniProtKB-UniPathway"/>
</dbReference>
<dbReference type="GO" id="GO:0009073">
    <property type="term" value="P:aromatic amino acid family biosynthetic process"/>
    <property type="evidence" value="ECO:0007669"/>
    <property type="project" value="UniProtKB-KW"/>
</dbReference>
<feature type="domain" description="SDH C-terminal" evidence="8">
    <location>
        <begin position="269"/>
        <end position="299"/>
    </location>
</feature>
<name>E6PL81_9ZZZZ</name>
<comment type="caution">
    <text evidence="9">The sequence shown here is derived from an EMBL/GenBank/DDBJ whole genome shotgun (WGS) entry which is preliminary data.</text>
</comment>
<dbReference type="InterPro" id="IPR011342">
    <property type="entry name" value="Shikimate_DH"/>
</dbReference>
<keyword evidence="4 9" id="KW-0560">Oxidoreductase</keyword>
<dbReference type="NCBIfam" id="TIGR00507">
    <property type="entry name" value="aroE"/>
    <property type="match status" value="1"/>
</dbReference>
<evidence type="ECO:0000256" key="5">
    <source>
        <dbReference type="ARBA" id="ARBA00023141"/>
    </source>
</evidence>
<dbReference type="EC" id="1.1.1.25" evidence="1"/>
<dbReference type="GO" id="GO:0050661">
    <property type="term" value="F:NADP binding"/>
    <property type="evidence" value="ECO:0007669"/>
    <property type="project" value="InterPro"/>
</dbReference>
<dbReference type="InterPro" id="IPR041121">
    <property type="entry name" value="SDH_C"/>
</dbReference>
<dbReference type="HAMAP" id="MF_00222">
    <property type="entry name" value="Shikimate_DH_AroE"/>
    <property type="match status" value="1"/>
</dbReference>
<evidence type="ECO:0000313" key="9">
    <source>
        <dbReference type="EMBL" id="CBH95682.1"/>
    </source>
</evidence>
<dbReference type="GO" id="GO:0008652">
    <property type="term" value="P:amino acid biosynthetic process"/>
    <property type="evidence" value="ECO:0007669"/>
    <property type="project" value="UniProtKB-KW"/>
</dbReference>
<accession>E6PL81</accession>
<sequence length="307" mass="31960">MSSPTPRTPMPIATHLPDLYAVLGNPVEHSKSPRIHALFAAQCGLSLHYEKRLIALDGFAHGLQAFRAESGRGCNVTVPFKFEAARAARRLSPRAALAEAANTLGWGDDGELWGDNTDGIGLARDLTRILTRAPGSRQAGSAEAHPLAGRTMLLLGSGGAASGVLGALIEAGAQAIAVWNRSADKAHLLVARHAGVAREHGVALAAVTEPAPGFDLVINATASSLGGATLELPPGVLRPGMLAYDLMYAAQATAFIAQARKAGAEAQDGLGMLVEQAAESFWLWHGVRPDTAPVLATLQAELRGRSD</sequence>
<dbReference type="InterPro" id="IPR022893">
    <property type="entry name" value="Shikimate_DH_fam"/>
</dbReference>
<dbReference type="Pfam" id="PF01488">
    <property type="entry name" value="Shikimate_DH"/>
    <property type="match status" value="1"/>
</dbReference>
<evidence type="ECO:0000256" key="1">
    <source>
        <dbReference type="ARBA" id="ARBA00012962"/>
    </source>
</evidence>
<keyword evidence="2" id="KW-0028">Amino-acid biosynthesis</keyword>
<evidence type="ECO:0000256" key="3">
    <source>
        <dbReference type="ARBA" id="ARBA00022857"/>
    </source>
</evidence>
<keyword evidence="5" id="KW-0057">Aromatic amino acid biosynthesis</keyword>
<dbReference type="InterPro" id="IPR006151">
    <property type="entry name" value="Shikm_DH/Glu-tRNA_Rdtase"/>
</dbReference>
<dbReference type="NCBIfam" id="NF001310">
    <property type="entry name" value="PRK00258.1-2"/>
    <property type="match status" value="1"/>
</dbReference>
<dbReference type="Gene3D" id="3.40.50.720">
    <property type="entry name" value="NAD(P)-binding Rossmann-like Domain"/>
    <property type="match status" value="1"/>
</dbReference>
<dbReference type="CDD" id="cd01065">
    <property type="entry name" value="NAD_bind_Shikimate_DH"/>
    <property type="match status" value="1"/>
</dbReference>
<protein>
    <recommendedName>
        <fullName evidence="1">shikimate dehydrogenase (NADP(+))</fullName>
        <ecNumber evidence="1">1.1.1.25</ecNumber>
    </recommendedName>
</protein>
<dbReference type="UniPathway" id="UPA00053">
    <property type="reaction ID" value="UER00087"/>
</dbReference>
<organism evidence="9">
    <name type="scientific">mine drainage metagenome</name>
    <dbReference type="NCBI Taxonomy" id="410659"/>
    <lineage>
        <taxon>unclassified sequences</taxon>
        <taxon>metagenomes</taxon>
        <taxon>ecological metagenomes</taxon>
    </lineage>
</organism>
<dbReference type="GO" id="GO:0004764">
    <property type="term" value="F:shikimate 3-dehydrogenase (NADP+) activity"/>
    <property type="evidence" value="ECO:0007669"/>
    <property type="project" value="UniProtKB-EC"/>
</dbReference>
<dbReference type="Gene3D" id="3.40.50.10860">
    <property type="entry name" value="Leucine Dehydrogenase, chain A, domain 1"/>
    <property type="match status" value="1"/>
</dbReference>
<evidence type="ECO:0000259" key="7">
    <source>
        <dbReference type="Pfam" id="PF08501"/>
    </source>
</evidence>
<feature type="domain" description="Shikimate dehydrogenase substrate binding N-terminal" evidence="7">
    <location>
        <begin position="22"/>
        <end position="104"/>
    </location>
</feature>
<feature type="domain" description="Quinate/shikimate 5-dehydrogenase/glutamyl-tRNA reductase" evidence="6">
    <location>
        <begin position="146"/>
        <end position="224"/>
    </location>
</feature>
<evidence type="ECO:0000256" key="4">
    <source>
        <dbReference type="ARBA" id="ARBA00023002"/>
    </source>
</evidence>
<dbReference type="PANTHER" id="PTHR21089:SF1">
    <property type="entry name" value="BIFUNCTIONAL 3-DEHYDROQUINATE DEHYDRATASE_SHIKIMATE DEHYDROGENASE, CHLOROPLASTIC"/>
    <property type="match status" value="1"/>
</dbReference>
<proteinExistence type="inferred from homology"/>